<dbReference type="GO" id="GO:0044231">
    <property type="term" value="C:host cell presynaptic membrane"/>
    <property type="evidence" value="ECO:0007669"/>
    <property type="project" value="UniProtKB-KW"/>
</dbReference>
<comment type="subcellular location">
    <subcellularLocation>
        <location evidence="1">Target cell membrane</location>
    </subcellularLocation>
</comment>
<keyword evidence="4" id="KW-0677">Repeat</keyword>
<keyword evidence="10" id="KW-1185">Reference proteome</keyword>
<comment type="caution">
    <text evidence="9">The sequence shown here is derived from an EMBL/GenBank/DDBJ whole genome shotgun (WGS) entry which is preliminary data.</text>
</comment>
<evidence type="ECO:0000256" key="4">
    <source>
        <dbReference type="ARBA" id="ARBA00022737"/>
    </source>
</evidence>
<dbReference type="Proteomes" id="UP000288716">
    <property type="component" value="Unassembled WGS sequence"/>
</dbReference>
<keyword evidence="3" id="KW-1052">Target cell membrane</keyword>
<reference evidence="9 10" key="1">
    <citation type="journal article" date="2018" name="Gigascience">
        <title>Genomes of trombidid mites reveal novel predicted allergens and laterally-transferred genes associated with secondary metabolism.</title>
        <authorList>
            <person name="Dong X."/>
            <person name="Chaisiri K."/>
            <person name="Xia D."/>
            <person name="Armstrong S.D."/>
            <person name="Fang Y."/>
            <person name="Donnelly M.J."/>
            <person name="Kadowaki T."/>
            <person name="McGarry J.W."/>
            <person name="Darby A.C."/>
            <person name="Makepeace B.L."/>
        </authorList>
    </citation>
    <scope>NUCLEOTIDE SEQUENCE [LARGE SCALE GENOMIC DNA]</scope>
    <source>
        <strain evidence="9">UoL-UT</strain>
    </source>
</reference>
<dbReference type="AlphaFoldDB" id="A0A443RX71"/>
<dbReference type="Pfam" id="PF12796">
    <property type="entry name" value="Ank_2"/>
    <property type="match status" value="1"/>
</dbReference>
<dbReference type="SMART" id="SM00248">
    <property type="entry name" value="ANK"/>
    <property type="match status" value="4"/>
</dbReference>
<gene>
    <name evidence="9" type="ORF">B4U80_05759</name>
</gene>
<evidence type="ECO:0000256" key="6">
    <source>
        <dbReference type="ARBA" id="ARBA00023043"/>
    </source>
</evidence>
<dbReference type="PANTHER" id="PTHR24126">
    <property type="entry name" value="ANKYRIN REPEAT, PH AND SEC7 DOMAIN CONTAINING PROTEIN SECG-RELATED"/>
    <property type="match status" value="1"/>
</dbReference>
<feature type="repeat" description="ANK" evidence="8">
    <location>
        <begin position="36"/>
        <end position="68"/>
    </location>
</feature>
<dbReference type="PROSITE" id="PS50088">
    <property type="entry name" value="ANK_REPEAT"/>
    <property type="match status" value="2"/>
</dbReference>
<dbReference type="Gene3D" id="1.25.40.20">
    <property type="entry name" value="Ankyrin repeat-containing domain"/>
    <property type="match status" value="2"/>
</dbReference>
<dbReference type="PROSITE" id="PS50297">
    <property type="entry name" value="ANK_REP_REGION"/>
    <property type="match status" value="2"/>
</dbReference>
<dbReference type="GO" id="GO:0044218">
    <property type="term" value="C:other organism cell membrane"/>
    <property type="evidence" value="ECO:0007669"/>
    <property type="project" value="UniProtKB-KW"/>
</dbReference>
<evidence type="ECO:0000256" key="2">
    <source>
        <dbReference type="ARBA" id="ARBA00022483"/>
    </source>
</evidence>
<keyword evidence="7" id="KW-0472">Membrane</keyword>
<evidence type="ECO:0000313" key="10">
    <source>
        <dbReference type="Proteomes" id="UP000288716"/>
    </source>
</evidence>
<dbReference type="PANTHER" id="PTHR24126:SF14">
    <property type="entry name" value="ANK_REP_REGION DOMAIN-CONTAINING PROTEIN"/>
    <property type="match status" value="1"/>
</dbReference>
<keyword evidence="5" id="KW-0800">Toxin</keyword>
<proteinExistence type="predicted"/>
<sequence length="177" mass="20021">MDSASESLLYLSETDEVDLVQRLISDNVDINSKDEDGNSAIHRAVKENKVDVLKLLLENEANINAINKEGNTALHVAILNSSIACFQLLIDHKIEINCFNNRKESELMCAMRLRLNGPLKHVRQQMIELLINHEDIDLRGKSDKSKSMLDGSNYLFIAIQFGNIFAVEKILEKDVKL</sequence>
<evidence type="ECO:0000256" key="8">
    <source>
        <dbReference type="PROSITE-ProRule" id="PRU00023"/>
    </source>
</evidence>
<dbReference type="VEuPathDB" id="VectorBase:LDEU012275"/>
<dbReference type="EMBL" id="NCKV01022921">
    <property type="protein sequence ID" value="RWS19765.1"/>
    <property type="molecule type" value="Genomic_DNA"/>
</dbReference>
<dbReference type="InterPro" id="IPR036770">
    <property type="entry name" value="Ankyrin_rpt-contain_sf"/>
</dbReference>
<feature type="non-terminal residue" evidence="9">
    <location>
        <position position="177"/>
    </location>
</feature>
<dbReference type="SUPFAM" id="SSF48403">
    <property type="entry name" value="Ankyrin repeat"/>
    <property type="match status" value="1"/>
</dbReference>
<evidence type="ECO:0000256" key="5">
    <source>
        <dbReference type="ARBA" id="ARBA00023028"/>
    </source>
</evidence>
<dbReference type="OrthoDB" id="5314041at2759"/>
<keyword evidence="6 8" id="KW-0040">ANK repeat</keyword>
<keyword evidence="5" id="KW-0638">Presynaptic neurotoxin</keyword>
<keyword evidence="7" id="KW-1053">Target membrane</keyword>
<evidence type="ECO:0000256" key="3">
    <source>
        <dbReference type="ARBA" id="ARBA00022537"/>
    </source>
</evidence>
<dbReference type="STRING" id="299467.A0A443RX71"/>
<protein>
    <submittedName>
        <fullName evidence="9">E3 ubiquitin-protein ligase MIB2-like protein</fullName>
    </submittedName>
</protein>
<evidence type="ECO:0000256" key="1">
    <source>
        <dbReference type="ARBA" id="ARBA00004175"/>
    </source>
</evidence>
<organism evidence="9 10">
    <name type="scientific">Leptotrombidium deliense</name>
    <dbReference type="NCBI Taxonomy" id="299467"/>
    <lineage>
        <taxon>Eukaryota</taxon>
        <taxon>Metazoa</taxon>
        <taxon>Ecdysozoa</taxon>
        <taxon>Arthropoda</taxon>
        <taxon>Chelicerata</taxon>
        <taxon>Arachnida</taxon>
        <taxon>Acari</taxon>
        <taxon>Acariformes</taxon>
        <taxon>Trombidiformes</taxon>
        <taxon>Prostigmata</taxon>
        <taxon>Anystina</taxon>
        <taxon>Parasitengona</taxon>
        <taxon>Trombiculoidea</taxon>
        <taxon>Trombiculidae</taxon>
        <taxon>Leptotrombidium</taxon>
    </lineage>
</organism>
<feature type="repeat" description="ANK" evidence="8">
    <location>
        <begin position="69"/>
        <end position="101"/>
    </location>
</feature>
<dbReference type="InterPro" id="IPR002110">
    <property type="entry name" value="Ankyrin_rpt"/>
</dbReference>
<keyword evidence="2" id="KW-0268">Exocytosis</keyword>
<evidence type="ECO:0000256" key="7">
    <source>
        <dbReference type="ARBA" id="ARBA00023298"/>
    </source>
</evidence>
<accession>A0A443RX71</accession>
<name>A0A443RX71_9ACAR</name>
<evidence type="ECO:0000313" key="9">
    <source>
        <dbReference type="EMBL" id="RWS19765.1"/>
    </source>
</evidence>
<dbReference type="GO" id="GO:0006887">
    <property type="term" value="P:exocytosis"/>
    <property type="evidence" value="ECO:0007669"/>
    <property type="project" value="UniProtKB-KW"/>
</dbReference>
<keyword evidence="5" id="KW-0528">Neurotoxin</keyword>